<dbReference type="PANTHER" id="PTHR34605:SF3">
    <property type="entry name" value="P CELL-TYPE AGGLUTINATION PROTEIN MAP4-LIKE-RELATED"/>
    <property type="match status" value="1"/>
</dbReference>
<name>A0A550BUH8_9AGAR</name>
<accession>A0A550BUH8</accession>
<dbReference type="SUPFAM" id="SSF56349">
    <property type="entry name" value="DNA breaking-rejoining enzymes"/>
    <property type="match status" value="1"/>
</dbReference>
<comment type="caution">
    <text evidence="2">The sequence shown here is derived from an EMBL/GenBank/DDBJ whole genome shotgun (WGS) entry which is preliminary data.</text>
</comment>
<dbReference type="InterPro" id="IPR013762">
    <property type="entry name" value="Integrase-like_cat_sf"/>
</dbReference>
<dbReference type="GO" id="GO:0003677">
    <property type="term" value="F:DNA binding"/>
    <property type="evidence" value="ECO:0007669"/>
    <property type="project" value="InterPro"/>
</dbReference>
<protein>
    <recommendedName>
        <fullName evidence="4">DNA breaking-rejoining enzyme</fullName>
    </recommendedName>
</protein>
<dbReference type="OrthoDB" id="3254696at2759"/>
<sequence length="329" mass="36573">MPDAWAASTRARHPGQREAFLGYCEMEGVREDMRLPASEMLLCGYVAYLSGSMSGKAVRDKVNGVKAWHLLLNATWKGGEMLELALRGAQNNTPASSRQKKRPPITLEMLCMLVAKLRRDAMDAAIFYAACTAFYGQLRLGELLPASVKIERFDNSRNPCGRDIEVLNHHGSYALHLPYTKVAKGVGEEAVLTAQDGLICPVRALLQHLKLNAIGKDTPLASYIRGDGVRVALTSNVLLRRCNEVWAAEGLPRYTGHSFRIGGTTHLLLCGINPDVVRAAGRWSSSSFLRYWRAVPMLATLHIERRCGKLRRQDVRARKKLRKLARPQA</sequence>
<organism evidence="2 3">
    <name type="scientific">Schizophyllum amplum</name>
    <dbReference type="NCBI Taxonomy" id="97359"/>
    <lineage>
        <taxon>Eukaryota</taxon>
        <taxon>Fungi</taxon>
        <taxon>Dikarya</taxon>
        <taxon>Basidiomycota</taxon>
        <taxon>Agaricomycotina</taxon>
        <taxon>Agaricomycetes</taxon>
        <taxon>Agaricomycetidae</taxon>
        <taxon>Agaricales</taxon>
        <taxon>Schizophyllaceae</taxon>
        <taxon>Schizophyllum</taxon>
    </lineage>
</organism>
<proteinExistence type="predicted"/>
<dbReference type="InterPro" id="IPR052925">
    <property type="entry name" value="Phage_Integrase-like_Recomb"/>
</dbReference>
<evidence type="ECO:0000313" key="3">
    <source>
        <dbReference type="Proteomes" id="UP000320762"/>
    </source>
</evidence>
<dbReference type="AlphaFoldDB" id="A0A550BUH8"/>
<dbReference type="Gene3D" id="1.10.443.10">
    <property type="entry name" value="Intergrase catalytic core"/>
    <property type="match status" value="1"/>
</dbReference>
<dbReference type="InterPro" id="IPR011010">
    <property type="entry name" value="DNA_brk_join_enz"/>
</dbReference>
<keyword evidence="1" id="KW-0233">DNA recombination</keyword>
<dbReference type="GO" id="GO:0006310">
    <property type="term" value="P:DNA recombination"/>
    <property type="evidence" value="ECO:0007669"/>
    <property type="project" value="UniProtKB-KW"/>
</dbReference>
<reference evidence="2 3" key="1">
    <citation type="journal article" date="2019" name="New Phytol.">
        <title>Comparative genomics reveals unique wood-decay strategies and fruiting body development in the Schizophyllaceae.</title>
        <authorList>
            <person name="Almasi E."/>
            <person name="Sahu N."/>
            <person name="Krizsan K."/>
            <person name="Balint B."/>
            <person name="Kovacs G.M."/>
            <person name="Kiss B."/>
            <person name="Cseklye J."/>
            <person name="Drula E."/>
            <person name="Henrissat B."/>
            <person name="Nagy I."/>
            <person name="Chovatia M."/>
            <person name="Adam C."/>
            <person name="LaButti K."/>
            <person name="Lipzen A."/>
            <person name="Riley R."/>
            <person name="Grigoriev I.V."/>
            <person name="Nagy L.G."/>
        </authorList>
    </citation>
    <scope>NUCLEOTIDE SEQUENCE [LARGE SCALE GENOMIC DNA]</scope>
    <source>
        <strain evidence="2 3">NL-1724</strain>
    </source>
</reference>
<keyword evidence="3" id="KW-1185">Reference proteome</keyword>
<dbReference type="Proteomes" id="UP000320762">
    <property type="component" value="Unassembled WGS sequence"/>
</dbReference>
<dbReference type="GO" id="GO:0015074">
    <property type="term" value="P:DNA integration"/>
    <property type="evidence" value="ECO:0007669"/>
    <property type="project" value="InterPro"/>
</dbReference>
<gene>
    <name evidence="2" type="ORF">BD626DRAFT_414560</name>
</gene>
<dbReference type="EMBL" id="VDMD01000078">
    <property type="protein sequence ID" value="TRM56173.1"/>
    <property type="molecule type" value="Genomic_DNA"/>
</dbReference>
<evidence type="ECO:0008006" key="4">
    <source>
        <dbReference type="Google" id="ProtNLM"/>
    </source>
</evidence>
<dbReference type="STRING" id="97359.A0A550BUH8"/>
<dbReference type="PANTHER" id="PTHR34605">
    <property type="entry name" value="PHAGE_INTEGRASE DOMAIN-CONTAINING PROTEIN"/>
    <property type="match status" value="1"/>
</dbReference>
<evidence type="ECO:0000313" key="2">
    <source>
        <dbReference type="EMBL" id="TRM56173.1"/>
    </source>
</evidence>
<evidence type="ECO:0000256" key="1">
    <source>
        <dbReference type="ARBA" id="ARBA00023172"/>
    </source>
</evidence>